<organism evidence="1 2">
    <name type="scientific">Nicotiana tabacum</name>
    <name type="common">Common tobacco</name>
    <dbReference type="NCBI Taxonomy" id="4097"/>
    <lineage>
        <taxon>Eukaryota</taxon>
        <taxon>Viridiplantae</taxon>
        <taxon>Streptophyta</taxon>
        <taxon>Embryophyta</taxon>
        <taxon>Tracheophyta</taxon>
        <taxon>Spermatophyta</taxon>
        <taxon>Magnoliopsida</taxon>
        <taxon>eudicotyledons</taxon>
        <taxon>Gunneridae</taxon>
        <taxon>Pentapetalae</taxon>
        <taxon>asterids</taxon>
        <taxon>lamiids</taxon>
        <taxon>Solanales</taxon>
        <taxon>Solanaceae</taxon>
        <taxon>Nicotianoideae</taxon>
        <taxon>Nicotianeae</taxon>
        <taxon>Nicotiana</taxon>
    </lineage>
</organism>
<name>A0AC58S664_TOBAC</name>
<protein>
    <submittedName>
        <fullName evidence="2">Protein AGENET DOMAIN (AGD)-CONTAINING P1-like</fullName>
    </submittedName>
</protein>
<keyword evidence="1" id="KW-1185">Reference proteome</keyword>
<accession>A0AC58S664</accession>
<reference evidence="1" key="1">
    <citation type="journal article" date="2014" name="Nat. Commun.">
        <title>The tobacco genome sequence and its comparison with those of tomato and potato.</title>
        <authorList>
            <person name="Sierro N."/>
            <person name="Battey J.N."/>
            <person name="Ouadi S."/>
            <person name="Bakaher N."/>
            <person name="Bovet L."/>
            <person name="Willig A."/>
            <person name="Goepfert S."/>
            <person name="Peitsch M.C."/>
            <person name="Ivanov N.V."/>
        </authorList>
    </citation>
    <scope>NUCLEOTIDE SEQUENCE [LARGE SCALE GENOMIC DNA]</scope>
</reference>
<sequence>MAPITNLEKSDSRRVMLSNAIKAVAFKKQQAPKAPFEKGDEVEVASQEYGYIVVLTTQQLLFLLLALIITESKEIVTAGEIRSVPPQHPENNFRLYGIVDAFDNDGWWLGFITGKIGTKYVVYFPTTADEVAYPPEVLRFHQEWYNGNWVSSY</sequence>
<dbReference type="RefSeq" id="XP_075080473.1">
    <property type="nucleotide sequence ID" value="XM_075224372.1"/>
</dbReference>
<evidence type="ECO:0000313" key="2">
    <source>
        <dbReference type="RefSeq" id="XP_075080473.1"/>
    </source>
</evidence>
<reference evidence="2" key="2">
    <citation type="submission" date="2025-08" db="UniProtKB">
        <authorList>
            <consortium name="RefSeq"/>
        </authorList>
    </citation>
    <scope>IDENTIFICATION</scope>
    <source>
        <tissue evidence="2">Leaf</tissue>
    </source>
</reference>
<gene>
    <name evidence="2" type="primary">LOC142165978</name>
</gene>
<dbReference type="Proteomes" id="UP000790787">
    <property type="component" value="Chromosome 11"/>
</dbReference>
<proteinExistence type="predicted"/>
<evidence type="ECO:0000313" key="1">
    <source>
        <dbReference type="Proteomes" id="UP000790787"/>
    </source>
</evidence>